<evidence type="ECO:0000256" key="3">
    <source>
        <dbReference type="ARBA" id="ARBA00022614"/>
    </source>
</evidence>
<evidence type="ECO:0000256" key="1">
    <source>
        <dbReference type="ARBA" id="ARBA00004236"/>
    </source>
</evidence>
<dbReference type="NCBIfam" id="TIGR03696">
    <property type="entry name" value="Rhs_assc_core"/>
    <property type="match status" value="1"/>
</dbReference>
<proteinExistence type="predicted"/>
<evidence type="ECO:0000256" key="5">
    <source>
        <dbReference type="ARBA" id="ARBA00022737"/>
    </source>
</evidence>
<dbReference type="GO" id="GO:0005886">
    <property type="term" value="C:plasma membrane"/>
    <property type="evidence" value="ECO:0007669"/>
    <property type="project" value="UniProtKB-SubCell"/>
</dbReference>
<dbReference type="Pfam" id="PF20041">
    <property type="entry name" value="DUF6443"/>
    <property type="match status" value="1"/>
</dbReference>
<evidence type="ECO:0000259" key="11">
    <source>
        <dbReference type="Pfam" id="PF20041"/>
    </source>
</evidence>
<feature type="region of interest" description="Disordered" evidence="8">
    <location>
        <begin position="1919"/>
        <end position="1943"/>
    </location>
</feature>
<dbReference type="Pfam" id="PF18925">
    <property type="entry name" value="DUF5675"/>
    <property type="match status" value="1"/>
</dbReference>
<dbReference type="OrthoDB" id="976756at2"/>
<dbReference type="SUPFAM" id="SSF52058">
    <property type="entry name" value="L domain-like"/>
    <property type="match status" value="1"/>
</dbReference>
<dbReference type="Gene3D" id="2.180.10.10">
    <property type="entry name" value="RHS repeat-associated core"/>
    <property type="match status" value="2"/>
</dbReference>
<comment type="subcellular location">
    <subcellularLocation>
        <location evidence="1">Cell membrane</location>
    </subcellularLocation>
</comment>
<evidence type="ECO:0000313" key="12">
    <source>
        <dbReference type="EMBL" id="RAK70027.1"/>
    </source>
</evidence>
<dbReference type="InterPro" id="IPR001611">
    <property type="entry name" value="Leu-rich_rpt"/>
</dbReference>
<keyword evidence="2" id="KW-1003">Cell membrane</keyword>
<feature type="chain" id="PRO_5016342550" evidence="9">
    <location>
        <begin position="29"/>
        <end position="1973"/>
    </location>
</feature>
<dbReference type="Proteomes" id="UP000248553">
    <property type="component" value="Unassembled WGS sequence"/>
</dbReference>
<evidence type="ECO:0000256" key="9">
    <source>
        <dbReference type="SAM" id="SignalP"/>
    </source>
</evidence>
<evidence type="ECO:0000256" key="4">
    <source>
        <dbReference type="ARBA" id="ARBA00022729"/>
    </source>
</evidence>
<keyword evidence="13" id="KW-1185">Reference proteome</keyword>
<dbReference type="PANTHER" id="PTHR45974">
    <property type="entry name" value="RECEPTOR-LIKE PROTEIN 55"/>
    <property type="match status" value="1"/>
</dbReference>
<dbReference type="RefSeq" id="WP_111476762.1">
    <property type="nucleotide sequence ID" value="NZ_QHKM01000001.1"/>
</dbReference>
<dbReference type="InterPro" id="IPR032675">
    <property type="entry name" value="LRR_dom_sf"/>
</dbReference>
<feature type="domain" description="DUF6443" evidence="11">
    <location>
        <begin position="607"/>
        <end position="742"/>
    </location>
</feature>
<dbReference type="InterPro" id="IPR043732">
    <property type="entry name" value="DUF5675"/>
</dbReference>
<dbReference type="EMBL" id="QHKM01000001">
    <property type="protein sequence ID" value="RAK70027.1"/>
    <property type="molecule type" value="Genomic_DNA"/>
</dbReference>
<dbReference type="Gene3D" id="3.80.10.10">
    <property type="entry name" value="Ribonuclease Inhibitor"/>
    <property type="match status" value="1"/>
</dbReference>
<organism evidence="12 13">
    <name type="scientific">Hymenobacter edaphi</name>
    <dbReference type="NCBI Taxonomy" id="2211146"/>
    <lineage>
        <taxon>Bacteria</taxon>
        <taxon>Pseudomonadati</taxon>
        <taxon>Bacteroidota</taxon>
        <taxon>Cytophagia</taxon>
        <taxon>Cytophagales</taxon>
        <taxon>Hymenobacteraceae</taxon>
        <taxon>Hymenobacter</taxon>
    </lineage>
</organism>
<evidence type="ECO:0000256" key="7">
    <source>
        <dbReference type="ARBA" id="ARBA00023180"/>
    </source>
</evidence>
<sequence>MLLLRSWQRLVAALGLLVALFAEHSAWSQGMVPDSTELRVLRQFYHHTGGAQWTGQSGWLGPANTIADVATWQGLRVNNGDVSEIYLPNNNLRGDIPACVGLLTGLQVLHLGGNSGLAGSQDSGTSWPSGALTGLPNLAGLYLYGCGLHGELGNEFDNKPNLAIVALAYNELTGELPSALVAAPALQIVDLAYNKLRGRVPATWASRRELTDLILAGNHFSGPLPAELGRLAALRYLWLFNNELSGQLPDSLVRCTQLKDVQLANNRFTGALPTEWGNWQHVVRIDLANNLLEGSLPAAWRQLSTLCYLHLPFNRLTGPLPHSWSQLVALRQIDISHNQLSGALPAGWSTLSPLQLLDMSANQLSGPIPATWKQWSCTLRLNLAKNQLSGEVPEGMSSPVLDLSYNQFSKRLPVSYATAWQQGTYRLCLEGNSLTGIPSFVRPPGSELFIGLTNNYLQFDSYEANLTNPGSGQYQFFDYGQRVPSPADTQYVVAGTRPWLRQRFGGAHNHYHWQRQVGQAWIDVAPTQDADSLLLPNVTESVEGTYRVRVTNDWLPWMTLYTKSVYVSMLPYTVPARNEPVNQPSSSLVNAAPANRTGSDDLINYVRTYTARTAFTDPEALRQAPVEEAQIKTDYLDGLGRPVQTVLHQDSPGRRDVVHPQAHDELNRQPKQYLPYTAAAGSGAAGAYRPNALREQYDFYRTPVIPGIPASGVAFAETQFETSPLNRPMVQASPGETWQLHALENHTIHLEERSNNAEQDTVRRWQPDYGSERENLDTAGVYASGTLWVKQTTDEQGQVAREYSDMEGRVVLKQVSTGRVGYYSVVRGTDSLRYERRAWLSTYYVYDDFGRLRAVIPPLAVQRLRQHRWVVDGAGLERLLFRYHYDDQGRLIEKKIPDQDGYTCTVYDGLNRPILVQDPGQRAQRQWLATKYDTLGRVIYTALLSDRGQTRAQWQTAASAATVLCEQPATVPGPGGAYYTNQAFPVLRSTDPVLSTTDYDSYDFNHDGAPDAQYLTRHDALLGDASYQAAPDLRTVGLPTRSRVRVLETAANAPGAWLTTSSFVDEKLRALQVQSTNARGYQDLVTNRYDFTGKVLGSYAVHHGPQGAGEDSVAVAETSSYDHAGRLLATLQRLGSGPAVTLAAHRYNELGQLLQKHLGDSTAAKALQTVDFSYNIRGWLTQVNDAQLAPQAGQRPDLFGLELSYDQGFSTNQFNGNIAGQKWRAASDNVERAYGYRYDQLSRILQGDFVARNAAGTWSAERDNYRFWAASYDANGNFLTARRRGLVQDASRTTPRRYGEIDNLRYRYQADLNSASAASNRLLRVDDLAPAVAEFGLRQPTRPDFQDGATSGSSQPDYTYDDAGSLISDRNKGIDTIRYNHLHLPTRIVWANGNRLEFRYSAAGQKVAKLATPAGKLTVRTDYLGAWQYEGDSLRWLNTSEGRALRFVQLDAARQPHVRYSYEYTIKDHLGNLRVAFRRGDRATHRATMELGLAEQEEAQFDYVRETRLQTTDAAAGQYVARLNAAAGKPIGPLKTLTVRKGDTLRIEAFGRYNQPVHNINYGFSLLSFVTSLLQQPPVAAPGDTRSARTRALPFLGVSLALVPQLTQLSNGVPKSYLRVLVFDQDSALLTSYTQQLTMAGKNNYQRLNIDLTAPQDGFVQAYVGNESDTDVYFDDISVDYQPTLLVQENQYDPFGLDLIGLNHIVCSGNEFTFNGKEKLDDFGVNYSAYEARLYDPVIGRWMTADPLSEEEPSWSLYRAFFDNPIKNIDPDGRLEGEFRDRQGNNLGNDGINDDKIYLLNEGVRARTEDCSINWGGELTKKQSDQLKKYSTEVCGLIIMDRVEEGSDYTISDLNTTGESSVTGYTLEPGGPSTTEKEKDKRIPEGVYNIDNYSSQKHPDNFIIYNDQVSKDRKILLHSGNRGSQTEGCVMPGKKKSNGSVGNSKAAMDELRTYIKSQGVPNTKMIINNKIQP</sequence>
<comment type="caution">
    <text evidence="12">The sequence shown here is derived from an EMBL/GenBank/DDBJ whole genome shotgun (WGS) entry which is preliminary data.</text>
</comment>
<gene>
    <name evidence="12" type="ORF">DLM85_04015</name>
</gene>
<reference evidence="13" key="1">
    <citation type="submission" date="2018-05" db="EMBL/GenBank/DDBJ databases">
        <authorList>
            <person name="Nie L."/>
        </authorList>
    </citation>
    <scope>NUCLEOTIDE SEQUENCE [LARGE SCALE GENOMIC DNA]</scope>
    <source>
        <strain evidence="13">NL</strain>
    </source>
</reference>
<keyword evidence="4 9" id="KW-0732">Signal</keyword>
<name>A0A328BSF0_9BACT</name>
<feature type="region of interest" description="Disordered" evidence="8">
    <location>
        <begin position="1860"/>
        <end position="1880"/>
    </location>
</feature>
<evidence type="ECO:0000256" key="8">
    <source>
        <dbReference type="SAM" id="MobiDB-lite"/>
    </source>
</evidence>
<feature type="signal peptide" evidence="9">
    <location>
        <begin position="1"/>
        <end position="28"/>
    </location>
</feature>
<dbReference type="Pfam" id="PF00560">
    <property type="entry name" value="LRR_1"/>
    <property type="match status" value="1"/>
</dbReference>
<protein>
    <submittedName>
        <fullName evidence="12">Uncharacterized protein</fullName>
    </submittedName>
</protein>
<evidence type="ECO:0000313" key="13">
    <source>
        <dbReference type="Proteomes" id="UP000248553"/>
    </source>
</evidence>
<dbReference type="Pfam" id="PF13855">
    <property type="entry name" value="LRR_8"/>
    <property type="match status" value="1"/>
</dbReference>
<dbReference type="FunFam" id="3.80.10.10:FF:000041">
    <property type="entry name" value="LRR receptor-like serine/threonine-protein kinase ERECTA"/>
    <property type="match status" value="1"/>
</dbReference>
<evidence type="ECO:0000256" key="6">
    <source>
        <dbReference type="ARBA" id="ARBA00023136"/>
    </source>
</evidence>
<dbReference type="FunFam" id="3.80.10.10:FF:000383">
    <property type="entry name" value="Leucine-rich repeat receptor protein kinase EMS1"/>
    <property type="match status" value="1"/>
</dbReference>
<evidence type="ECO:0000259" key="10">
    <source>
        <dbReference type="Pfam" id="PF18925"/>
    </source>
</evidence>
<keyword evidence="6" id="KW-0472">Membrane</keyword>
<keyword evidence="5" id="KW-0677">Repeat</keyword>
<accession>A0A328BSF0</accession>
<keyword evidence="7" id="KW-0325">Glycoprotein</keyword>
<evidence type="ECO:0000256" key="2">
    <source>
        <dbReference type="ARBA" id="ARBA00022475"/>
    </source>
</evidence>
<keyword evidence="3" id="KW-0433">Leucine-rich repeat</keyword>
<feature type="domain" description="DUF5675" evidence="10">
    <location>
        <begin position="1841"/>
        <end position="1956"/>
    </location>
</feature>
<dbReference type="InterPro" id="IPR022385">
    <property type="entry name" value="Rhs_assc_core"/>
</dbReference>
<dbReference type="InterPro" id="IPR045619">
    <property type="entry name" value="DUF6443"/>
</dbReference>